<feature type="compositionally biased region" description="Basic residues" evidence="1">
    <location>
        <begin position="172"/>
        <end position="183"/>
    </location>
</feature>
<reference evidence="2 3" key="1">
    <citation type="submission" date="2013-11" db="EMBL/GenBank/DDBJ databases">
        <title>The Genome Sequence of Phytophthora parasitica P1976.</title>
        <authorList>
            <consortium name="The Broad Institute Genomics Platform"/>
            <person name="Russ C."/>
            <person name="Tyler B."/>
            <person name="Panabieres F."/>
            <person name="Shan W."/>
            <person name="Tripathy S."/>
            <person name="Grunwald N."/>
            <person name="Machado M."/>
            <person name="Johnson C.S."/>
            <person name="Walker B."/>
            <person name="Young S."/>
            <person name="Zeng Q."/>
            <person name="Gargeya S."/>
            <person name="Fitzgerald M."/>
            <person name="Haas B."/>
            <person name="Abouelleil A."/>
            <person name="Allen A.W."/>
            <person name="Alvarado L."/>
            <person name="Arachchi H.M."/>
            <person name="Berlin A.M."/>
            <person name="Chapman S.B."/>
            <person name="Gainer-Dewar J."/>
            <person name="Goldberg J."/>
            <person name="Griggs A."/>
            <person name="Gujja S."/>
            <person name="Hansen M."/>
            <person name="Howarth C."/>
            <person name="Imamovic A."/>
            <person name="Ireland A."/>
            <person name="Larimer J."/>
            <person name="McCowan C."/>
            <person name="Murphy C."/>
            <person name="Pearson M."/>
            <person name="Poon T.W."/>
            <person name="Priest M."/>
            <person name="Roberts A."/>
            <person name="Saif S."/>
            <person name="Shea T."/>
            <person name="Sisk P."/>
            <person name="Sykes S."/>
            <person name="Wortman J."/>
            <person name="Nusbaum C."/>
            <person name="Birren B."/>
        </authorList>
    </citation>
    <scope>NUCLEOTIDE SEQUENCE [LARGE SCALE GENOMIC DNA]</scope>
    <source>
        <strain evidence="2 3">P1976</strain>
    </source>
</reference>
<protein>
    <submittedName>
        <fullName evidence="2">Uncharacterized protein</fullName>
    </submittedName>
</protein>
<evidence type="ECO:0000313" key="3">
    <source>
        <dbReference type="Proteomes" id="UP000028582"/>
    </source>
</evidence>
<dbReference type="AlphaFoldDB" id="A0A080ZG47"/>
<comment type="caution">
    <text evidence="2">The sequence shown here is derived from an EMBL/GenBank/DDBJ whole genome shotgun (WGS) entry which is preliminary data.</text>
</comment>
<evidence type="ECO:0000313" key="2">
    <source>
        <dbReference type="EMBL" id="ETO65608.1"/>
    </source>
</evidence>
<feature type="compositionally biased region" description="Basic and acidic residues" evidence="1">
    <location>
        <begin position="144"/>
        <end position="171"/>
    </location>
</feature>
<organism evidence="2 3">
    <name type="scientific">Phytophthora nicotianae P1976</name>
    <dbReference type="NCBI Taxonomy" id="1317066"/>
    <lineage>
        <taxon>Eukaryota</taxon>
        <taxon>Sar</taxon>
        <taxon>Stramenopiles</taxon>
        <taxon>Oomycota</taxon>
        <taxon>Peronosporomycetes</taxon>
        <taxon>Peronosporales</taxon>
        <taxon>Peronosporaceae</taxon>
        <taxon>Phytophthora</taxon>
    </lineage>
</organism>
<name>A0A080ZG47_PHYNI</name>
<evidence type="ECO:0000256" key="1">
    <source>
        <dbReference type="SAM" id="MobiDB-lite"/>
    </source>
</evidence>
<proteinExistence type="predicted"/>
<dbReference type="Proteomes" id="UP000028582">
    <property type="component" value="Unassembled WGS sequence"/>
</dbReference>
<dbReference type="EMBL" id="ANJA01003180">
    <property type="protein sequence ID" value="ETO65608.1"/>
    <property type="molecule type" value="Genomic_DNA"/>
</dbReference>
<feature type="region of interest" description="Disordered" evidence="1">
    <location>
        <begin position="127"/>
        <end position="183"/>
    </location>
</feature>
<accession>A0A080ZG47</accession>
<sequence length="183" mass="21588">MRDKRLWTENEAIALVRANGRVVDYPPSDRSQPASFRLYAEFIRCNGERTTRTENVVFLKDKALWASCWRVFQFDEVQQSRGEHTWFQLTRMEKLQQWQAMGRPKGIKSLTEPIYKSFCEFCSSRAAEPSSHEPSQQKPCVEGSKLKHEQQDARKTIPKRVDKGYMKAERHVRLRQAPRRRAE</sequence>
<gene>
    <name evidence="2" type="ORF">F444_17149</name>
</gene>